<protein>
    <recommendedName>
        <fullName evidence="10">Aromatic acid exporter family member 1</fullName>
    </recommendedName>
</protein>
<evidence type="ECO:0000256" key="2">
    <source>
        <dbReference type="ARBA" id="ARBA00022475"/>
    </source>
</evidence>
<organism evidence="8 9">
    <name type="scientific">Spinactinospora alkalitolerans</name>
    <dbReference type="NCBI Taxonomy" id="687207"/>
    <lineage>
        <taxon>Bacteria</taxon>
        <taxon>Bacillati</taxon>
        <taxon>Actinomycetota</taxon>
        <taxon>Actinomycetes</taxon>
        <taxon>Streptosporangiales</taxon>
        <taxon>Nocardiopsidaceae</taxon>
        <taxon>Spinactinospora</taxon>
    </lineage>
</organism>
<dbReference type="InterPro" id="IPR010343">
    <property type="entry name" value="ArAE_1"/>
</dbReference>
<keyword evidence="3 7" id="KW-0812">Transmembrane</keyword>
<feature type="region of interest" description="Disordered" evidence="6">
    <location>
        <begin position="1"/>
        <end position="22"/>
    </location>
</feature>
<keyword evidence="9" id="KW-1185">Reference proteome</keyword>
<evidence type="ECO:0008006" key="10">
    <source>
        <dbReference type="Google" id="ProtNLM"/>
    </source>
</evidence>
<evidence type="ECO:0000256" key="3">
    <source>
        <dbReference type="ARBA" id="ARBA00022692"/>
    </source>
</evidence>
<dbReference type="Pfam" id="PF06081">
    <property type="entry name" value="ArAE_1"/>
    <property type="match status" value="1"/>
</dbReference>
<evidence type="ECO:0000313" key="8">
    <source>
        <dbReference type="EMBL" id="NYE47115.1"/>
    </source>
</evidence>
<proteinExistence type="predicted"/>
<sequence length="416" mass="45129">MNPGVGTGMEQETAPPQRSEAAAQGTLDRMRQWLRRAAGSDGHERHTLLLIGKSTLAACVAWAISYHLMKAQSPAFAPFSAVLMMQVTVYQSVAQSLRYVGAVSAGVALQGVLGFLAGPDLLTFALVALAALAIGRWSALGSQGSQVATAAFFAFSTYIAAAGTADRFAQLGQIIVLVLIGCGVGVLVNLAVLPPMRYRSAEYGVRTLAHSLCDLVGDMYPALREGELDGERTGHWRQRAAQTESIVHQARTAVRTAKESVYYNPRRLLRRHQGDTSFSGYGALVDALERVSFQLASVTRSLERWDDGDSSPQGREFLRCFGDFLASVGVITRLLSEVDEGRLAEQARELCAQSREAQKCHRRLTEGAEQGLLPLTDHSRPYGILLADASRLMDELQYTCDVLQQCVERETADPAP</sequence>
<evidence type="ECO:0000256" key="7">
    <source>
        <dbReference type="SAM" id="Phobius"/>
    </source>
</evidence>
<comment type="caution">
    <text evidence="8">The sequence shown here is derived from an EMBL/GenBank/DDBJ whole genome shotgun (WGS) entry which is preliminary data.</text>
</comment>
<keyword evidence="2" id="KW-1003">Cell membrane</keyword>
<feature type="transmembrane region" description="Helical" evidence="7">
    <location>
        <begin position="171"/>
        <end position="193"/>
    </location>
</feature>
<name>A0A852TUL0_9ACTN</name>
<feature type="transmembrane region" description="Helical" evidence="7">
    <location>
        <begin position="48"/>
        <end position="68"/>
    </location>
</feature>
<feature type="transmembrane region" description="Helical" evidence="7">
    <location>
        <begin position="75"/>
        <end position="93"/>
    </location>
</feature>
<reference evidence="8 9" key="1">
    <citation type="submission" date="2020-07" db="EMBL/GenBank/DDBJ databases">
        <title>Sequencing the genomes of 1000 actinobacteria strains.</title>
        <authorList>
            <person name="Klenk H.-P."/>
        </authorList>
    </citation>
    <scope>NUCLEOTIDE SEQUENCE [LARGE SCALE GENOMIC DNA]</scope>
    <source>
        <strain evidence="8 9">CXB654</strain>
    </source>
</reference>
<feature type="transmembrane region" description="Helical" evidence="7">
    <location>
        <begin position="147"/>
        <end position="165"/>
    </location>
</feature>
<evidence type="ECO:0000256" key="1">
    <source>
        <dbReference type="ARBA" id="ARBA00004651"/>
    </source>
</evidence>
<dbReference type="Proteomes" id="UP000589036">
    <property type="component" value="Unassembled WGS sequence"/>
</dbReference>
<evidence type="ECO:0000256" key="5">
    <source>
        <dbReference type="ARBA" id="ARBA00023136"/>
    </source>
</evidence>
<dbReference type="EMBL" id="JACCCC010000001">
    <property type="protein sequence ID" value="NYE47115.1"/>
    <property type="molecule type" value="Genomic_DNA"/>
</dbReference>
<keyword evidence="4 7" id="KW-1133">Transmembrane helix</keyword>
<keyword evidence="5 7" id="KW-0472">Membrane</keyword>
<comment type="subcellular location">
    <subcellularLocation>
        <location evidence="1">Cell membrane</location>
        <topology evidence="1">Multi-pass membrane protein</topology>
    </subcellularLocation>
</comment>
<dbReference type="GO" id="GO:0005886">
    <property type="term" value="C:plasma membrane"/>
    <property type="evidence" value="ECO:0007669"/>
    <property type="project" value="UniProtKB-SubCell"/>
</dbReference>
<evidence type="ECO:0000256" key="4">
    <source>
        <dbReference type="ARBA" id="ARBA00022989"/>
    </source>
</evidence>
<accession>A0A852TUL0</accession>
<evidence type="ECO:0000256" key="6">
    <source>
        <dbReference type="SAM" id="MobiDB-lite"/>
    </source>
</evidence>
<dbReference type="AlphaFoldDB" id="A0A852TUL0"/>
<gene>
    <name evidence="8" type="ORF">HDA32_002235</name>
</gene>
<feature type="transmembrane region" description="Helical" evidence="7">
    <location>
        <begin position="113"/>
        <end position="135"/>
    </location>
</feature>
<dbReference type="RefSeq" id="WP_312863131.1">
    <property type="nucleotide sequence ID" value="NZ_BAAAYY010000009.1"/>
</dbReference>
<evidence type="ECO:0000313" key="9">
    <source>
        <dbReference type="Proteomes" id="UP000589036"/>
    </source>
</evidence>